<organism evidence="1 2">
    <name type="scientific">Phytophthora nicotianae P10297</name>
    <dbReference type="NCBI Taxonomy" id="1317064"/>
    <lineage>
        <taxon>Eukaryota</taxon>
        <taxon>Sar</taxon>
        <taxon>Stramenopiles</taxon>
        <taxon>Oomycota</taxon>
        <taxon>Peronosporomycetes</taxon>
        <taxon>Peronosporales</taxon>
        <taxon>Peronosporaceae</taxon>
        <taxon>Phytophthora</taxon>
    </lineage>
</organism>
<name>W2XXR9_PHYNI</name>
<dbReference type="EMBL" id="ANIY01005611">
    <property type="protein sequence ID" value="ETP27645.1"/>
    <property type="molecule type" value="Genomic_DNA"/>
</dbReference>
<dbReference type="OrthoDB" id="146856at2759"/>
<reference evidence="1 2" key="1">
    <citation type="submission" date="2013-11" db="EMBL/GenBank/DDBJ databases">
        <title>The Genome Sequence of Phytophthora parasitica P10297.</title>
        <authorList>
            <consortium name="The Broad Institute Genomics Platform"/>
            <person name="Russ C."/>
            <person name="Tyler B."/>
            <person name="Panabieres F."/>
            <person name="Shan W."/>
            <person name="Tripathy S."/>
            <person name="Grunwald N."/>
            <person name="Machado M."/>
            <person name="Johnson C.S."/>
            <person name="Walker B."/>
            <person name="Young S.K."/>
            <person name="Zeng Q."/>
            <person name="Gargeya S."/>
            <person name="Fitzgerald M."/>
            <person name="Haas B."/>
            <person name="Abouelleil A."/>
            <person name="Allen A.W."/>
            <person name="Alvarado L."/>
            <person name="Arachchi H.M."/>
            <person name="Berlin A.M."/>
            <person name="Chapman S.B."/>
            <person name="Gainer-Dewar J."/>
            <person name="Goldberg J."/>
            <person name="Griggs A."/>
            <person name="Gujja S."/>
            <person name="Hansen M."/>
            <person name="Howarth C."/>
            <person name="Imamovic A."/>
            <person name="Ireland A."/>
            <person name="Larimer J."/>
            <person name="McCowan C."/>
            <person name="Murphy C."/>
            <person name="Pearson M."/>
            <person name="Poon T.W."/>
            <person name="Priest M."/>
            <person name="Roberts A."/>
            <person name="Saif S."/>
            <person name="Shea T."/>
            <person name="Sisk P."/>
            <person name="Sykes S."/>
            <person name="Wortman J."/>
            <person name="Nusbaum C."/>
            <person name="Birren B."/>
        </authorList>
    </citation>
    <scope>NUCLEOTIDE SEQUENCE [LARGE SCALE GENOMIC DNA]</scope>
    <source>
        <strain evidence="1 2">P10297</strain>
    </source>
</reference>
<protein>
    <submittedName>
        <fullName evidence="1">Uncharacterized protein</fullName>
    </submittedName>
</protein>
<dbReference type="PANTHER" id="PTHR40866">
    <property type="entry name" value="BED-TYPE DOMAIN-CONTAINING PROTEIN"/>
    <property type="match status" value="1"/>
</dbReference>
<dbReference type="AlphaFoldDB" id="W2XXR9"/>
<evidence type="ECO:0000313" key="2">
    <source>
        <dbReference type="Proteomes" id="UP000018948"/>
    </source>
</evidence>
<sequence length="84" mass="9608">MAPLMNEPDDDHSARSHYELCCQETSLRSWEYPLVGCASHQLNRAMQQYLIQHEDDLAAVQALMIKLRTLTQSANFVLKLSCDL</sequence>
<evidence type="ECO:0000313" key="1">
    <source>
        <dbReference type="EMBL" id="ETP27645.1"/>
    </source>
</evidence>
<gene>
    <name evidence="1" type="ORF">F442_23078</name>
</gene>
<accession>W2XXR9</accession>
<dbReference type="PANTHER" id="PTHR40866:SF1">
    <property type="entry name" value="BED-TYPE DOMAIN-CONTAINING PROTEIN"/>
    <property type="match status" value="1"/>
</dbReference>
<proteinExistence type="predicted"/>
<dbReference type="Proteomes" id="UP000018948">
    <property type="component" value="Unassembled WGS sequence"/>
</dbReference>
<comment type="caution">
    <text evidence="1">The sequence shown here is derived from an EMBL/GenBank/DDBJ whole genome shotgun (WGS) entry which is preliminary data.</text>
</comment>